<comment type="caution">
    <text evidence="6">The sequence shown here is derived from an EMBL/GenBank/DDBJ whole genome shotgun (WGS) entry which is preliminary data.</text>
</comment>
<keyword evidence="3" id="KW-1015">Disulfide bond</keyword>
<dbReference type="GO" id="GO:0051082">
    <property type="term" value="F:unfolded protein binding"/>
    <property type="evidence" value="ECO:0007669"/>
    <property type="project" value="InterPro"/>
</dbReference>
<dbReference type="InterPro" id="IPR016153">
    <property type="entry name" value="Heat_shock_Hsp33_N"/>
</dbReference>
<dbReference type="Gene3D" id="3.55.30.10">
    <property type="entry name" value="Hsp33 domain"/>
    <property type="match status" value="1"/>
</dbReference>
<dbReference type="PANTHER" id="PTHR30111:SF1">
    <property type="entry name" value="33 KDA CHAPERONIN"/>
    <property type="match status" value="1"/>
</dbReference>
<dbReference type="PATRIC" id="fig|537010.4.peg.3381"/>
<proteinExistence type="predicted"/>
<dbReference type="InterPro" id="IPR000397">
    <property type="entry name" value="Heat_shock_Hsp33"/>
</dbReference>
<accession>G9XRL4</accession>
<keyword evidence="5" id="KW-0676">Redox-active center</keyword>
<evidence type="ECO:0000256" key="5">
    <source>
        <dbReference type="ARBA" id="ARBA00023284"/>
    </source>
</evidence>
<dbReference type="PIRSF" id="PIRSF005261">
    <property type="entry name" value="Heat_shock_Hsp33"/>
    <property type="match status" value="1"/>
</dbReference>
<evidence type="ECO:0000256" key="4">
    <source>
        <dbReference type="ARBA" id="ARBA00023186"/>
    </source>
</evidence>
<dbReference type="GO" id="GO:0042026">
    <property type="term" value="P:protein refolding"/>
    <property type="evidence" value="ECO:0007669"/>
    <property type="project" value="TreeGrafter"/>
</dbReference>
<dbReference type="Proteomes" id="UP000004416">
    <property type="component" value="Unassembled WGS sequence"/>
</dbReference>
<evidence type="ECO:0000256" key="2">
    <source>
        <dbReference type="ARBA" id="ARBA00022833"/>
    </source>
</evidence>
<organism evidence="6 7">
    <name type="scientific">Desulfitobacterium hafniense DP7</name>
    <dbReference type="NCBI Taxonomy" id="537010"/>
    <lineage>
        <taxon>Bacteria</taxon>
        <taxon>Bacillati</taxon>
        <taxon>Bacillota</taxon>
        <taxon>Clostridia</taxon>
        <taxon>Eubacteriales</taxon>
        <taxon>Desulfitobacteriaceae</taxon>
        <taxon>Desulfitobacterium</taxon>
    </lineage>
</organism>
<dbReference type="GO" id="GO:0005737">
    <property type="term" value="C:cytoplasm"/>
    <property type="evidence" value="ECO:0007669"/>
    <property type="project" value="InterPro"/>
</dbReference>
<dbReference type="SUPFAM" id="SSF118352">
    <property type="entry name" value="HSP33 redox switch-like"/>
    <property type="match status" value="1"/>
</dbReference>
<sequence>MGGDERGEAMMKTTMMKLMTKDRQARIFLLDSTALIRELLKKQQLDPVTKEALATTLTMSGLLCGLMKDGQRLSIQVNTSNPLAYIRCDVEANGNVRGYVSDELEGRRAKACNIAELIGNRGFIRVTKDIGMGSMFTSTVDMPYQTIVEDFSHFFRKSEQTETVFRYYSCYNEESEILYSRGILFQPLPFAESELLARWSEWMDQNDHKFRAPDLDAGERGLSDCLLDADLVGVEEMQLFCGCSKEMLVGLLYGLGQDELAEAMRQKQDLEIVCSGCGKKYVYNAKDIVSLLK</sequence>
<evidence type="ECO:0000313" key="7">
    <source>
        <dbReference type="Proteomes" id="UP000004416"/>
    </source>
</evidence>
<keyword evidence="2" id="KW-0862">Zinc</keyword>
<dbReference type="AlphaFoldDB" id="G9XRL4"/>
<evidence type="ECO:0000256" key="3">
    <source>
        <dbReference type="ARBA" id="ARBA00023157"/>
    </source>
</evidence>
<evidence type="ECO:0000256" key="1">
    <source>
        <dbReference type="ARBA" id="ARBA00022490"/>
    </source>
</evidence>
<protein>
    <submittedName>
        <fullName evidence="6">Chaperonin HslO</fullName>
    </submittedName>
</protein>
<dbReference type="PANTHER" id="PTHR30111">
    <property type="entry name" value="33 KDA CHAPERONIN"/>
    <property type="match status" value="1"/>
</dbReference>
<dbReference type="HOGENOM" id="CLU_054493_1_0_9"/>
<dbReference type="GO" id="GO:0044183">
    <property type="term" value="F:protein folding chaperone"/>
    <property type="evidence" value="ECO:0007669"/>
    <property type="project" value="TreeGrafter"/>
</dbReference>
<keyword evidence="1" id="KW-0963">Cytoplasm</keyword>
<gene>
    <name evidence="6" type="ORF">HMPREF0322_03612</name>
</gene>
<dbReference type="Gene3D" id="3.90.1280.10">
    <property type="entry name" value="HSP33 redox switch-like"/>
    <property type="match status" value="1"/>
</dbReference>
<dbReference type="Pfam" id="PF01430">
    <property type="entry name" value="HSP33"/>
    <property type="match status" value="1"/>
</dbReference>
<evidence type="ECO:0000313" key="6">
    <source>
        <dbReference type="EMBL" id="EHL05696.1"/>
    </source>
</evidence>
<dbReference type="EMBL" id="AFZX01000093">
    <property type="protein sequence ID" value="EHL05696.1"/>
    <property type="molecule type" value="Genomic_DNA"/>
</dbReference>
<reference evidence="6 7" key="1">
    <citation type="submission" date="2011-08" db="EMBL/GenBank/DDBJ databases">
        <authorList>
            <person name="Weinstock G."/>
            <person name="Sodergren E."/>
            <person name="Clifton S."/>
            <person name="Fulton L."/>
            <person name="Fulton B."/>
            <person name="Courtney L."/>
            <person name="Fronick C."/>
            <person name="Harrison M."/>
            <person name="Strong C."/>
            <person name="Farmer C."/>
            <person name="Delahaunty K."/>
            <person name="Markovic C."/>
            <person name="Hall O."/>
            <person name="Minx P."/>
            <person name="Tomlinson C."/>
            <person name="Mitreva M."/>
            <person name="Hou S."/>
            <person name="Chen J."/>
            <person name="Wollam A."/>
            <person name="Pepin K.H."/>
            <person name="Johnson M."/>
            <person name="Bhonagiri V."/>
            <person name="Zhang X."/>
            <person name="Suruliraj S."/>
            <person name="Warren W."/>
            <person name="Chinwalla A."/>
            <person name="Mardis E.R."/>
            <person name="Wilson R.K."/>
        </authorList>
    </citation>
    <scope>NUCLEOTIDE SEQUENCE [LARGE SCALE GENOMIC DNA]</scope>
    <source>
        <strain evidence="6 7">DP7</strain>
    </source>
</reference>
<dbReference type="InterPro" id="IPR016154">
    <property type="entry name" value="Heat_shock_Hsp33_C"/>
</dbReference>
<dbReference type="SUPFAM" id="SSF64397">
    <property type="entry name" value="Hsp33 domain"/>
    <property type="match status" value="1"/>
</dbReference>
<keyword evidence="4" id="KW-0143">Chaperone</keyword>
<name>G9XRL4_DESHA</name>